<evidence type="ECO:0000256" key="1">
    <source>
        <dbReference type="SAM" id="MobiDB-lite"/>
    </source>
</evidence>
<sequence length="97" mass="10559">MLNVHACVVVVVVKRERYQKLAWKGMWKRKLGKRRRAAPPPSRTHGPSAGGLALSGCSPGTRRPTGMSGATFTSTPEPIGCSDDSHMQVFFLSDTTF</sequence>
<dbReference type="EMBL" id="WIGN01000318">
    <property type="protein sequence ID" value="KAF6799544.1"/>
    <property type="molecule type" value="Genomic_DNA"/>
</dbReference>
<reference evidence="2 3" key="1">
    <citation type="journal article" date="2020" name="Phytopathology">
        <title>Genome Sequence Resources of Colletotrichum truncatum, C. plurivorum, C. musicola, and C. sojae: Four Species Pathogenic to Soybean (Glycine max).</title>
        <authorList>
            <person name="Rogerio F."/>
            <person name="Boufleur T.R."/>
            <person name="Ciampi-Guillardi M."/>
            <person name="Sukno S.A."/>
            <person name="Thon M.R."/>
            <person name="Massola Junior N.S."/>
            <person name="Baroncelli R."/>
        </authorList>
    </citation>
    <scope>NUCLEOTIDE SEQUENCE [LARGE SCALE GENOMIC DNA]</scope>
    <source>
        <strain evidence="2 3">LFN0009</strain>
    </source>
</reference>
<dbReference type="Proteomes" id="UP000652219">
    <property type="component" value="Unassembled WGS sequence"/>
</dbReference>
<dbReference type="AlphaFoldDB" id="A0A8H6MMC9"/>
<protein>
    <submittedName>
        <fullName evidence="2">Uncharacterized protein</fullName>
    </submittedName>
</protein>
<accession>A0A8H6MMC9</accession>
<proteinExistence type="predicted"/>
<evidence type="ECO:0000313" key="3">
    <source>
        <dbReference type="Proteomes" id="UP000652219"/>
    </source>
</evidence>
<name>A0A8H6MMC9_9PEZI</name>
<gene>
    <name evidence="2" type="ORF">CSOJ01_12432</name>
</gene>
<comment type="caution">
    <text evidence="2">The sequence shown here is derived from an EMBL/GenBank/DDBJ whole genome shotgun (WGS) entry which is preliminary data.</text>
</comment>
<feature type="region of interest" description="Disordered" evidence="1">
    <location>
        <begin position="29"/>
        <end position="80"/>
    </location>
</feature>
<organism evidence="2 3">
    <name type="scientific">Colletotrichum sojae</name>
    <dbReference type="NCBI Taxonomy" id="2175907"/>
    <lineage>
        <taxon>Eukaryota</taxon>
        <taxon>Fungi</taxon>
        <taxon>Dikarya</taxon>
        <taxon>Ascomycota</taxon>
        <taxon>Pezizomycotina</taxon>
        <taxon>Sordariomycetes</taxon>
        <taxon>Hypocreomycetidae</taxon>
        <taxon>Glomerellales</taxon>
        <taxon>Glomerellaceae</taxon>
        <taxon>Colletotrichum</taxon>
        <taxon>Colletotrichum orchidearum species complex</taxon>
    </lineage>
</organism>
<keyword evidence="3" id="KW-1185">Reference proteome</keyword>
<evidence type="ECO:0000313" key="2">
    <source>
        <dbReference type="EMBL" id="KAF6799544.1"/>
    </source>
</evidence>